<feature type="non-terminal residue" evidence="2">
    <location>
        <position position="36"/>
    </location>
</feature>
<organism evidence="2 4">
    <name type="scientific">Rotaria socialis</name>
    <dbReference type="NCBI Taxonomy" id="392032"/>
    <lineage>
        <taxon>Eukaryota</taxon>
        <taxon>Metazoa</taxon>
        <taxon>Spiralia</taxon>
        <taxon>Gnathifera</taxon>
        <taxon>Rotifera</taxon>
        <taxon>Eurotatoria</taxon>
        <taxon>Bdelloidea</taxon>
        <taxon>Philodinida</taxon>
        <taxon>Philodinidae</taxon>
        <taxon>Rotaria</taxon>
    </lineage>
</organism>
<gene>
    <name evidence="3" type="ORF">HFQ381_LOCUS28205</name>
    <name evidence="2" type="ORF">LUA448_LOCUS32577</name>
</gene>
<sequence length="36" mass="4058">MVDAQPNQTNRGSNTREMSKPTYKKFDMDDSSAAVH</sequence>
<evidence type="ECO:0000313" key="4">
    <source>
        <dbReference type="Proteomes" id="UP000663833"/>
    </source>
</evidence>
<dbReference type="Proteomes" id="UP000663833">
    <property type="component" value="Unassembled WGS sequence"/>
</dbReference>
<dbReference type="EMBL" id="CAJNYD010004854">
    <property type="protein sequence ID" value="CAF3643435.1"/>
    <property type="molecule type" value="Genomic_DNA"/>
</dbReference>
<comment type="caution">
    <text evidence="2">The sequence shown here is derived from an EMBL/GenBank/DDBJ whole genome shotgun (WGS) entry which is preliminary data.</text>
</comment>
<dbReference type="Proteomes" id="UP000663851">
    <property type="component" value="Unassembled WGS sequence"/>
</dbReference>
<evidence type="ECO:0000256" key="1">
    <source>
        <dbReference type="SAM" id="MobiDB-lite"/>
    </source>
</evidence>
<feature type="compositionally biased region" description="Polar residues" evidence="1">
    <location>
        <begin position="1"/>
        <end position="16"/>
    </location>
</feature>
<evidence type="ECO:0000313" key="2">
    <source>
        <dbReference type="EMBL" id="CAF3643435.1"/>
    </source>
</evidence>
<reference evidence="2" key="1">
    <citation type="submission" date="2021-02" db="EMBL/GenBank/DDBJ databases">
        <authorList>
            <person name="Nowell W R."/>
        </authorList>
    </citation>
    <scope>NUCLEOTIDE SEQUENCE</scope>
</reference>
<proteinExistence type="predicted"/>
<accession>A0A818QNR6</accession>
<dbReference type="EMBL" id="CAJOBO010003928">
    <property type="protein sequence ID" value="CAF4507109.1"/>
    <property type="molecule type" value="Genomic_DNA"/>
</dbReference>
<evidence type="ECO:0000313" key="3">
    <source>
        <dbReference type="EMBL" id="CAF4507109.1"/>
    </source>
</evidence>
<protein>
    <submittedName>
        <fullName evidence="2">Uncharacterized protein</fullName>
    </submittedName>
</protein>
<dbReference type="AlphaFoldDB" id="A0A818QNR6"/>
<feature type="region of interest" description="Disordered" evidence="1">
    <location>
        <begin position="1"/>
        <end position="36"/>
    </location>
</feature>
<name>A0A818QNR6_9BILA</name>